<evidence type="ECO:0000313" key="1">
    <source>
        <dbReference type="EMBL" id="KAG1311452.1"/>
    </source>
</evidence>
<sequence>MDRQRRMKKENFKRFKDPIVHTWFDCLQRAREVVLGRVVHQESREYEPIKADGSSMCFQLRSLVVKGEGWVDGLGHFACQSMTRQQDKGCEE</sequence>
<comment type="caution">
    <text evidence="1">The sequence shown here is derived from an EMBL/GenBank/DDBJ whole genome shotgun (WGS) entry which is preliminary data.</text>
</comment>
<proteinExistence type="predicted"/>
<protein>
    <submittedName>
        <fullName evidence="1">Uncharacterized protein</fullName>
    </submittedName>
</protein>
<dbReference type="OrthoDB" id="10269597at2759"/>
<dbReference type="EMBL" id="JAANQT010000387">
    <property type="protein sequence ID" value="KAG1311452.1"/>
    <property type="molecule type" value="Genomic_DNA"/>
</dbReference>
<dbReference type="Proteomes" id="UP000716291">
    <property type="component" value="Unassembled WGS sequence"/>
</dbReference>
<accession>A0A9P6XDL8</accession>
<evidence type="ECO:0000313" key="2">
    <source>
        <dbReference type="Proteomes" id="UP000716291"/>
    </source>
</evidence>
<gene>
    <name evidence="1" type="ORF">G6F64_003799</name>
</gene>
<keyword evidence="2" id="KW-1185">Reference proteome</keyword>
<reference evidence="1" key="1">
    <citation type="journal article" date="2020" name="Microb. Genom.">
        <title>Genetic diversity of clinical and environmental Mucorales isolates obtained from an investigation of mucormycosis cases among solid organ transplant recipients.</title>
        <authorList>
            <person name="Nguyen M.H."/>
            <person name="Kaul D."/>
            <person name="Muto C."/>
            <person name="Cheng S.J."/>
            <person name="Richter R.A."/>
            <person name="Bruno V.M."/>
            <person name="Liu G."/>
            <person name="Beyhan S."/>
            <person name="Sundermann A.J."/>
            <person name="Mounaud S."/>
            <person name="Pasculle A.W."/>
            <person name="Nierman W.C."/>
            <person name="Driscoll E."/>
            <person name="Cumbie R."/>
            <person name="Clancy C.J."/>
            <person name="Dupont C.L."/>
        </authorList>
    </citation>
    <scope>NUCLEOTIDE SEQUENCE</scope>
    <source>
        <strain evidence="1">GL11</strain>
    </source>
</reference>
<dbReference type="AlphaFoldDB" id="A0A9P6XDL8"/>
<organism evidence="1 2">
    <name type="scientific">Rhizopus oryzae</name>
    <name type="common">Mucormycosis agent</name>
    <name type="synonym">Rhizopus arrhizus var. delemar</name>
    <dbReference type="NCBI Taxonomy" id="64495"/>
    <lineage>
        <taxon>Eukaryota</taxon>
        <taxon>Fungi</taxon>
        <taxon>Fungi incertae sedis</taxon>
        <taxon>Mucoromycota</taxon>
        <taxon>Mucoromycotina</taxon>
        <taxon>Mucoromycetes</taxon>
        <taxon>Mucorales</taxon>
        <taxon>Mucorineae</taxon>
        <taxon>Rhizopodaceae</taxon>
        <taxon>Rhizopus</taxon>
    </lineage>
</organism>
<name>A0A9P6XDL8_RHIOR</name>